<organism evidence="3 4">
    <name type="scientific">Salipaludibacillus neizhouensis</name>
    <dbReference type="NCBI Taxonomy" id="885475"/>
    <lineage>
        <taxon>Bacteria</taxon>
        <taxon>Bacillati</taxon>
        <taxon>Bacillota</taxon>
        <taxon>Bacilli</taxon>
        <taxon>Bacillales</taxon>
        <taxon>Bacillaceae</taxon>
    </lineage>
</organism>
<dbReference type="EMBL" id="PDOE01000001">
    <property type="protein sequence ID" value="RKL69361.1"/>
    <property type="molecule type" value="Genomic_DNA"/>
</dbReference>
<evidence type="ECO:0000259" key="2">
    <source>
        <dbReference type="Pfam" id="PF01370"/>
    </source>
</evidence>
<dbReference type="OrthoDB" id="9811743at2"/>
<dbReference type="InterPro" id="IPR036291">
    <property type="entry name" value="NAD(P)-bd_dom_sf"/>
</dbReference>
<name>A0A3A9KFJ2_9BACI</name>
<sequence length="316" mass="35630">MRIIVTGAAGFIGSHLCEQLLQDEMNEVIGIDGFIDPSLITFKQKNIEKLLRHPRFQFLNENLLEIDWSTALSNVDAIYHLAALPGVRTSWGSDFELYTINNINVTQRLLEACKSISLKNFIYVSTSSVYGESVGKVLETSTPSPLSPYGITKLTGEYLCKVYAENDGIPLTILRYFTVYGPRQRSDMAFHIFIDCMLNNKPIPIYGDGTQTRDFTFVSDCVEGTAAVLYAENVIGKTINIGGKERMSILEVIEILEEILGEKATLNFLGNPRGEPRHTWADITKAEQLLYYQPKISIKEGIRYELNDLRNILTRK</sequence>
<dbReference type="SUPFAM" id="SSF51735">
    <property type="entry name" value="NAD(P)-binding Rossmann-fold domains"/>
    <property type="match status" value="1"/>
</dbReference>
<comment type="similarity">
    <text evidence="1">Belongs to the NAD(P)-dependent epimerase/dehydratase family.</text>
</comment>
<dbReference type="RefSeq" id="WP_110936001.1">
    <property type="nucleotide sequence ID" value="NZ_KZ614146.1"/>
</dbReference>
<keyword evidence="4" id="KW-1185">Reference proteome</keyword>
<gene>
    <name evidence="3" type="ORF">CR203_04865</name>
</gene>
<comment type="caution">
    <text evidence="3">The sequence shown here is derived from an EMBL/GenBank/DDBJ whole genome shotgun (WGS) entry which is preliminary data.</text>
</comment>
<dbReference type="Proteomes" id="UP000281498">
    <property type="component" value="Unassembled WGS sequence"/>
</dbReference>
<evidence type="ECO:0000313" key="3">
    <source>
        <dbReference type="EMBL" id="RKL69361.1"/>
    </source>
</evidence>
<feature type="domain" description="NAD-dependent epimerase/dehydratase" evidence="2">
    <location>
        <begin position="3"/>
        <end position="242"/>
    </location>
</feature>
<dbReference type="PRINTS" id="PR01713">
    <property type="entry name" value="NUCEPIMERASE"/>
</dbReference>
<reference evidence="3 4" key="1">
    <citation type="submission" date="2017-10" db="EMBL/GenBank/DDBJ databases">
        <title>Bacillus sp. nov., a halophilic bacterium isolated from a Keqin Lake.</title>
        <authorList>
            <person name="Wang H."/>
        </authorList>
    </citation>
    <scope>NUCLEOTIDE SEQUENCE [LARGE SCALE GENOMIC DNA]</scope>
    <source>
        <strain evidence="3 4">KCTC 13187</strain>
    </source>
</reference>
<dbReference type="Gene3D" id="3.40.50.720">
    <property type="entry name" value="NAD(P)-binding Rossmann-like Domain"/>
    <property type="match status" value="1"/>
</dbReference>
<dbReference type="InterPro" id="IPR001509">
    <property type="entry name" value="Epimerase_deHydtase"/>
</dbReference>
<proteinExistence type="inferred from homology"/>
<dbReference type="AlphaFoldDB" id="A0A3A9KFJ2"/>
<dbReference type="Pfam" id="PF01370">
    <property type="entry name" value="Epimerase"/>
    <property type="match status" value="1"/>
</dbReference>
<evidence type="ECO:0000313" key="4">
    <source>
        <dbReference type="Proteomes" id="UP000281498"/>
    </source>
</evidence>
<dbReference type="PANTHER" id="PTHR43000">
    <property type="entry name" value="DTDP-D-GLUCOSE 4,6-DEHYDRATASE-RELATED"/>
    <property type="match status" value="1"/>
</dbReference>
<accession>A0A3A9KFJ2</accession>
<protein>
    <submittedName>
        <fullName evidence="3">UDP-glucose 4-epimerase</fullName>
    </submittedName>
</protein>
<evidence type="ECO:0000256" key="1">
    <source>
        <dbReference type="ARBA" id="ARBA00007637"/>
    </source>
</evidence>